<reference evidence="2 3" key="1">
    <citation type="submission" date="2023-04" db="EMBL/GenBank/DDBJ databases">
        <title>Clostridium tannerae sp. nov., isolated from the fecal material of an alpaca.</title>
        <authorList>
            <person name="Miller S."/>
            <person name="Hendry M."/>
            <person name="King J."/>
            <person name="Sankaranarayanan K."/>
            <person name="Lawson P.A."/>
        </authorList>
    </citation>
    <scope>NUCLEOTIDE SEQUENCE [LARGE SCALE GENOMIC DNA]</scope>
    <source>
        <strain evidence="2 3">A1-XYC3</strain>
    </source>
</reference>
<dbReference type="Proteomes" id="UP001281656">
    <property type="component" value="Unassembled WGS sequence"/>
</dbReference>
<dbReference type="PROSITE" id="PS51677">
    <property type="entry name" value="NODB"/>
    <property type="match status" value="1"/>
</dbReference>
<protein>
    <submittedName>
        <fullName evidence="2">Polysaccharide deacetylase</fullName>
        <ecNumber evidence="2">3.-.-.-</ecNumber>
    </submittedName>
</protein>
<gene>
    <name evidence="2" type="ORF">P8V03_13325</name>
</gene>
<keyword evidence="2" id="KW-0378">Hydrolase</keyword>
<dbReference type="CDD" id="cd10944">
    <property type="entry name" value="CE4_SmPgdA_like"/>
    <property type="match status" value="1"/>
</dbReference>
<dbReference type="InterPro" id="IPR002509">
    <property type="entry name" value="NODB_dom"/>
</dbReference>
<dbReference type="EC" id="3.-.-.-" evidence="2"/>
<evidence type="ECO:0000313" key="3">
    <source>
        <dbReference type="Proteomes" id="UP001281656"/>
    </source>
</evidence>
<dbReference type="PANTHER" id="PTHR10587:SF125">
    <property type="entry name" value="POLYSACCHARIDE DEACETYLASE YHEN-RELATED"/>
    <property type="match status" value="1"/>
</dbReference>
<name>A0ABU4JVF7_9CLOT</name>
<evidence type="ECO:0000259" key="1">
    <source>
        <dbReference type="PROSITE" id="PS51677"/>
    </source>
</evidence>
<proteinExistence type="predicted"/>
<sequence length="244" mass="28093">MKRKIKTLFFLLIFFAYILVTTSNYSIKTSNSKAAFSSANKNIIYLTFDDGPSSIVTNNILDVLKEQNVKATFFIIGNNVKGSEDVLKRIYKEGHSIGLHTYSHQYKQIYSSENSFIEEMIKTSEEINRVIGIKPNIIRFPYGSNCYLNNDFLVKLHNNNFKVYDWNASISDGTKPYSSPEEFAKEAIARGSGIPYIVFLMHCNNINVNTSKALPQIIQHYKKLGYEFRTITNNTPEFYWRPSK</sequence>
<keyword evidence="3" id="KW-1185">Reference proteome</keyword>
<accession>A0ABU4JVF7</accession>
<evidence type="ECO:0000313" key="2">
    <source>
        <dbReference type="EMBL" id="MDW8802132.1"/>
    </source>
</evidence>
<comment type="caution">
    <text evidence="2">The sequence shown here is derived from an EMBL/GenBank/DDBJ whole genome shotgun (WGS) entry which is preliminary data.</text>
</comment>
<dbReference type="Gene3D" id="3.20.20.370">
    <property type="entry name" value="Glycoside hydrolase/deacetylase"/>
    <property type="match status" value="1"/>
</dbReference>
<dbReference type="Pfam" id="PF01522">
    <property type="entry name" value="Polysacc_deac_1"/>
    <property type="match status" value="1"/>
</dbReference>
<dbReference type="InterPro" id="IPR011330">
    <property type="entry name" value="Glyco_hydro/deAcase_b/a-brl"/>
</dbReference>
<dbReference type="PANTHER" id="PTHR10587">
    <property type="entry name" value="GLYCOSYL TRANSFERASE-RELATED"/>
    <property type="match status" value="1"/>
</dbReference>
<dbReference type="GO" id="GO:0016787">
    <property type="term" value="F:hydrolase activity"/>
    <property type="evidence" value="ECO:0007669"/>
    <property type="project" value="UniProtKB-KW"/>
</dbReference>
<feature type="domain" description="NodB homology" evidence="1">
    <location>
        <begin position="42"/>
        <end position="229"/>
    </location>
</feature>
<dbReference type="SUPFAM" id="SSF88713">
    <property type="entry name" value="Glycoside hydrolase/deacetylase"/>
    <property type="match status" value="1"/>
</dbReference>
<organism evidence="2 3">
    <name type="scientific">Clostridium tanneri</name>
    <dbReference type="NCBI Taxonomy" id="3037988"/>
    <lineage>
        <taxon>Bacteria</taxon>
        <taxon>Bacillati</taxon>
        <taxon>Bacillota</taxon>
        <taxon>Clostridia</taxon>
        <taxon>Eubacteriales</taxon>
        <taxon>Clostridiaceae</taxon>
        <taxon>Clostridium</taxon>
    </lineage>
</organism>
<dbReference type="InterPro" id="IPR050248">
    <property type="entry name" value="Polysacc_deacetylase_ArnD"/>
</dbReference>
<dbReference type="RefSeq" id="WP_261669906.1">
    <property type="nucleotide sequence ID" value="NZ_JARUJP010000016.1"/>
</dbReference>
<dbReference type="EMBL" id="JARUJP010000016">
    <property type="protein sequence ID" value="MDW8802132.1"/>
    <property type="molecule type" value="Genomic_DNA"/>
</dbReference>